<reference evidence="1 2" key="1">
    <citation type="submission" date="2014-08" db="EMBL/GenBank/DDBJ databases">
        <authorList>
            <person name="Moulin Lionel"/>
        </authorList>
    </citation>
    <scope>NUCLEOTIDE SEQUENCE [LARGE SCALE GENOMIC DNA]</scope>
</reference>
<dbReference type="AlphaFoldDB" id="A0A090GMV5"/>
<evidence type="ECO:0000313" key="1">
    <source>
        <dbReference type="EMBL" id="CDX39605.1"/>
    </source>
</evidence>
<dbReference type="EMBL" id="CCNB01000019">
    <property type="protein sequence ID" value="CDX39605.1"/>
    <property type="molecule type" value="Genomic_DNA"/>
</dbReference>
<sequence length="749" mass="77134">MAVTINVVGTTSIDETPDLQQDDISLTSFQTNHASALAAINAALAADTLTVADAIEIAGDDTVDITLTNATSPVQGLGFVALDSNGQNAAPVDGLDSGQQTLDGNEIFLYTDPNNDNVLLGREGSGTTADSGGQIVFAVYLEEVTNQNNVITGGQLWTVLFEPLAHPDDTNSDDVVTLPDALGVAATGEQSFSFAGAPAGNNLFMAFGSSADALLVTGTSINHTVNSSKGGGATTLGTDAQDVRAGKGMYFTYVTGMDPNFLAPNLSHQEATTVGDIAFTGLQDSDAASLTIVKLTGGTSVSVKLTAFTTDVESGANYFPGLGDADDDPVTITHVYINGTEVTFTTSGDGVIVSGVHDGDVIKFETSGDHNRVLVENAEAAGSNIHFSIGGFSIDNAVTAAVPVGDHLEFYDDGPAIAVADVADGDYTNGAHGTWTNDPGQDGFGSLGVTFDSFQIDSHGVVTADATNSTFTDNLDGTFDGSITADFNGDGKNDTVNFTLTLNSDDTYDLTVTTPPTTTTTFSTDQGSLDAGGPDPVRTLTIGSEDVVFSAVKATTATADIKAFLNASEATIQGSATYLSPNQMNVSTAGIGLGDNLFEGNSIAGIDGATTSGGKIDESFVVDPEGTVSSMTVIINNKTNGGYTPSNEDLFYRIYYSDGTVSADHKVVTGDLTVTSSTASFTVGDPNGPNDIDAVQLIMGRGTIKVPTITFSVSTEFSPQPLDVTFTAELFDGDHDSQTDPFTVHLDAA</sequence>
<evidence type="ECO:0008006" key="3">
    <source>
        <dbReference type="Google" id="ProtNLM"/>
    </source>
</evidence>
<protein>
    <recommendedName>
        <fullName evidence="3">DUF5801 domain-containing protein</fullName>
    </recommendedName>
</protein>
<accession>A0A090GMV5</accession>
<gene>
    <name evidence="1" type="ORF">MPLDJ20_260059</name>
</gene>
<organism evidence="1 2">
    <name type="scientific">Mesorhizobium plurifarium</name>
    <dbReference type="NCBI Taxonomy" id="69974"/>
    <lineage>
        <taxon>Bacteria</taxon>
        <taxon>Pseudomonadati</taxon>
        <taxon>Pseudomonadota</taxon>
        <taxon>Alphaproteobacteria</taxon>
        <taxon>Hyphomicrobiales</taxon>
        <taxon>Phyllobacteriaceae</taxon>
        <taxon>Mesorhizobium</taxon>
    </lineage>
</organism>
<name>A0A090GMV5_MESPL</name>
<dbReference type="Proteomes" id="UP000046373">
    <property type="component" value="Unassembled WGS sequence"/>
</dbReference>
<proteinExistence type="predicted"/>
<evidence type="ECO:0000313" key="2">
    <source>
        <dbReference type="Proteomes" id="UP000046373"/>
    </source>
</evidence>